<dbReference type="SMART" id="SM00345">
    <property type="entry name" value="HTH_GNTR"/>
    <property type="match status" value="1"/>
</dbReference>
<dbReference type="PANTHER" id="PTHR38445">
    <property type="entry name" value="HTH-TYPE TRANSCRIPTIONAL REPRESSOR YTRA"/>
    <property type="match status" value="1"/>
</dbReference>
<dbReference type="GO" id="GO:0003677">
    <property type="term" value="F:DNA binding"/>
    <property type="evidence" value="ECO:0007669"/>
    <property type="project" value="UniProtKB-KW"/>
</dbReference>
<keyword evidence="2" id="KW-0238">DNA-binding</keyword>
<dbReference type="PANTHER" id="PTHR38445:SF7">
    <property type="entry name" value="GNTR-FAMILY TRANSCRIPTIONAL REGULATOR"/>
    <property type="match status" value="1"/>
</dbReference>
<keyword evidence="3" id="KW-0804">Transcription</keyword>
<evidence type="ECO:0000313" key="6">
    <source>
        <dbReference type="Proteomes" id="UP000635726"/>
    </source>
</evidence>
<dbReference type="InterPro" id="IPR036390">
    <property type="entry name" value="WH_DNA-bd_sf"/>
</dbReference>
<reference evidence="5" key="2">
    <citation type="submission" date="2020-09" db="EMBL/GenBank/DDBJ databases">
        <authorList>
            <person name="Sun Q."/>
            <person name="Ohkuma M."/>
        </authorList>
    </citation>
    <scope>NUCLEOTIDE SEQUENCE</scope>
    <source>
        <strain evidence="5">JCM 14371</strain>
    </source>
</reference>
<keyword evidence="1" id="KW-0805">Transcription regulation</keyword>
<dbReference type="Gene3D" id="1.10.10.10">
    <property type="entry name" value="Winged helix-like DNA-binding domain superfamily/Winged helix DNA-binding domain"/>
    <property type="match status" value="1"/>
</dbReference>
<organism evidence="5 6">
    <name type="scientific">Deinococcus aquiradiocola</name>
    <dbReference type="NCBI Taxonomy" id="393059"/>
    <lineage>
        <taxon>Bacteria</taxon>
        <taxon>Thermotogati</taxon>
        <taxon>Deinococcota</taxon>
        <taxon>Deinococci</taxon>
        <taxon>Deinococcales</taxon>
        <taxon>Deinococcaceae</taxon>
        <taxon>Deinococcus</taxon>
    </lineage>
</organism>
<dbReference type="CDD" id="cd07377">
    <property type="entry name" value="WHTH_GntR"/>
    <property type="match status" value="1"/>
</dbReference>
<comment type="caution">
    <text evidence="5">The sequence shown here is derived from an EMBL/GenBank/DDBJ whole genome shotgun (WGS) entry which is preliminary data.</text>
</comment>
<evidence type="ECO:0000256" key="1">
    <source>
        <dbReference type="ARBA" id="ARBA00023015"/>
    </source>
</evidence>
<protein>
    <recommendedName>
        <fullName evidence="4">HTH gntR-type domain-containing protein</fullName>
    </recommendedName>
</protein>
<name>A0A917P8J2_9DEIO</name>
<dbReference type="AlphaFoldDB" id="A0A917P8J2"/>
<feature type="domain" description="HTH gntR-type" evidence="4">
    <location>
        <begin position="32"/>
        <end position="100"/>
    </location>
</feature>
<evidence type="ECO:0000259" key="4">
    <source>
        <dbReference type="PROSITE" id="PS50949"/>
    </source>
</evidence>
<gene>
    <name evidence="5" type="ORF">GCM10008939_08190</name>
</gene>
<keyword evidence="6" id="KW-1185">Reference proteome</keyword>
<sequence length="343" mass="36757">MPASEPPQANPAHANAQTPVIPKFHIDRTLAIPVGVQLRGQIEYGIAGGEILRGSRLPSVRELAQDLGVAHMTVVQVYKDLLALGLIVTYPGRGTFVTDAPRTDNADLGPLRRLLESTVRQAEAAGYTLRQVSDVLAVLASRAGGAPRPGVEVVLVGLFLDATSAYARTLQDALPSGDAVHALTLEDLRTEAGRSRAAGADVVLALAHRLAETRALLPGTPIIPVNFIPSDTTRQALAVLNPMIRLAVIATFEEFLPTFLAGVKRFAPHVTEIRATHVHAPDLHALLQWCDEAVYATGSELVGSLTRKPTFEYRHTIDPRDIEQLVLPAVQARHLPLPPDPGA</sequence>
<dbReference type="PROSITE" id="PS50949">
    <property type="entry name" value="HTH_GNTR"/>
    <property type="match status" value="1"/>
</dbReference>
<dbReference type="Pfam" id="PF00392">
    <property type="entry name" value="GntR"/>
    <property type="match status" value="1"/>
</dbReference>
<proteinExistence type="predicted"/>
<evidence type="ECO:0000256" key="2">
    <source>
        <dbReference type="ARBA" id="ARBA00023125"/>
    </source>
</evidence>
<dbReference type="InterPro" id="IPR036388">
    <property type="entry name" value="WH-like_DNA-bd_sf"/>
</dbReference>
<dbReference type="EMBL" id="BMOE01000002">
    <property type="protein sequence ID" value="GGJ66451.1"/>
    <property type="molecule type" value="Genomic_DNA"/>
</dbReference>
<dbReference type="RefSeq" id="WP_188961007.1">
    <property type="nucleotide sequence ID" value="NZ_BMOE01000002.1"/>
</dbReference>
<dbReference type="GO" id="GO:0003700">
    <property type="term" value="F:DNA-binding transcription factor activity"/>
    <property type="evidence" value="ECO:0007669"/>
    <property type="project" value="InterPro"/>
</dbReference>
<dbReference type="InterPro" id="IPR000524">
    <property type="entry name" value="Tscrpt_reg_HTH_GntR"/>
</dbReference>
<dbReference type="Proteomes" id="UP000635726">
    <property type="component" value="Unassembled WGS sequence"/>
</dbReference>
<accession>A0A917P8J2</accession>
<dbReference type="SUPFAM" id="SSF46785">
    <property type="entry name" value="Winged helix' DNA-binding domain"/>
    <property type="match status" value="1"/>
</dbReference>
<evidence type="ECO:0000256" key="3">
    <source>
        <dbReference type="ARBA" id="ARBA00023163"/>
    </source>
</evidence>
<evidence type="ECO:0000313" key="5">
    <source>
        <dbReference type="EMBL" id="GGJ66451.1"/>
    </source>
</evidence>
<reference evidence="5" key="1">
    <citation type="journal article" date="2014" name="Int. J. Syst. Evol. Microbiol.">
        <title>Complete genome sequence of Corynebacterium casei LMG S-19264T (=DSM 44701T), isolated from a smear-ripened cheese.</title>
        <authorList>
            <consortium name="US DOE Joint Genome Institute (JGI-PGF)"/>
            <person name="Walter F."/>
            <person name="Albersmeier A."/>
            <person name="Kalinowski J."/>
            <person name="Ruckert C."/>
        </authorList>
    </citation>
    <scope>NUCLEOTIDE SEQUENCE</scope>
    <source>
        <strain evidence="5">JCM 14371</strain>
    </source>
</reference>